<protein>
    <submittedName>
        <fullName evidence="2">SAG-related sequence</fullName>
    </submittedName>
</protein>
<accession>A0A2A9MI87</accession>
<dbReference type="KEGG" id="bbes:BESB_033720"/>
<dbReference type="InterPro" id="IPR007226">
    <property type="entry name" value="SRS_dom"/>
</dbReference>
<dbReference type="InterPro" id="IPR036755">
    <property type="entry name" value="SRS_dom_sf"/>
</dbReference>
<evidence type="ECO:0000313" key="2">
    <source>
        <dbReference type="EMBL" id="PFH36914.1"/>
    </source>
</evidence>
<dbReference type="Proteomes" id="UP000224006">
    <property type="component" value="Chromosome II"/>
</dbReference>
<proteinExistence type="predicted"/>
<evidence type="ECO:0000259" key="1">
    <source>
        <dbReference type="Pfam" id="PF04092"/>
    </source>
</evidence>
<dbReference type="RefSeq" id="XP_029220923.1">
    <property type="nucleotide sequence ID" value="XM_029361958.1"/>
</dbReference>
<dbReference type="Gene3D" id="2.60.40.1320">
    <property type="entry name" value="SRS domain"/>
    <property type="match status" value="1"/>
</dbReference>
<organism evidence="2 3">
    <name type="scientific">Besnoitia besnoiti</name>
    <name type="common">Apicomplexan protozoan</name>
    <dbReference type="NCBI Taxonomy" id="94643"/>
    <lineage>
        <taxon>Eukaryota</taxon>
        <taxon>Sar</taxon>
        <taxon>Alveolata</taxon>
        <taxon>Apicomplexa</taxon>
        <taxon>Conoidasida</taxon>
        <taxon>Coccidia</taxon>
        <taxon>Eucoccidiorida</taxon>
        <taxon>Eimeriorina</taxon>
        <taxon>Sarcocystidae</taxon>
        <taxon>Besnoitia</taxon>
    </lineage>
</organism>
<reference evidence="2 3" key="1">
    <citation type="submission" date="2017-09" db="EMBL/GenBank/DDBJ databases">
        <title>Genome sequencing of Besnoitia besnoiti strain Bb-Ger1.</title>
        <authorList>
            <person name="Schares G."/>
            <person name="Venepally P."/>
            <person name="Lorenzi H.A."/>
        </authorList>
    </citation>
    <scope>NUCLEOTIDE SEQUENCE [LARGE SCALE GENOMIC DNA]</scope>
    <source>
        <strain evidence="2 3">Bb-Ger1</strain>
    </source>
</reference>
<dbReference type="Pfam" id="PF04092">
    <property type="entry name" value="SAG"/>
    <property type="match status" value="1"/>
</dbReference>
<dbReference type="AlphaFoldDB" id="A0A2A9MI87"/>
<evidence type="ECO:0000313" key="3">
    <source>
        <dbReference type="Proteomes" id="UP000224006"/>
    </source>
</evidence>
<dbReference type="EMBL" id="NWUJ01000002">
    <property type="protein sequence ID" value="PFH36914.1"/>
    <property type="molecule type" value="Genomic_DNA"/>
</dbReference>
<keyword evidence="3" id="KW-1185">Reference proteome</keyword>
<gene>
    <name evidence="2" type="ORF">BESB_033720</name>
</gene>
<dbReference type="GeneID" id="40308353"/>
<dbReference type="VEuPathDB" id="ToxoDB:BESB_033720"/>
<feature type="domain" description="SRS" evidence="1">
    <location>
        <begin position="14"/>
        <end position="92"/>
    </location>
</feature>
<dbReference type="GO" id="GO:0016020">
    <property type="term" value="C:membrane"/>
    <property type="evidence" value="ECO:0007669"/>
    <property type="project" value="InterPro"/>
</dbReference>
<name>A0A2A9MI87_BESBE</name>
<comment type="caution">
    <text evidence="2">The sequence shown here is derived from an EMBL/GenBank/DDBJ whole genome shotgun (WGS) entry which is preliminary data.</text>
</comment>
<sequence length="123" mass="13308">MTLDPKPPKEVFDDHDGQCTKKVPLTDLVEAELQTLNEAEKKYTLTVKTAPVHDAVLCYKCVKETTPPQPTPDPSVEAAAKAVEHCMLKIAVKGTSDPSTSAAALLAVPSFFVWEFVLGSLRA</sequence>